<organism evidence="11 12">
    <name type="scientific">Candidatus Uhrbacteria bacterium RIFCSPLOWO2_01_FULL_47_25</name>
    <dbReference type="NCBI Taxonomy" id="1802402"/>
    <lineage>
        <taxon>Bacteria</taxon>
        <taxon>Candidatus Uhriibacteriota</taxon>
    </lineage>
</organism>
<sequence length="688" mass="77739">MYFFETQLNDLKGIGRVMAAAFRRLGITTIEDLVYHIPIGYEDFRQQYAIAATPVGVPVTLKGSFVSFANRQSWRQRRLHITEGVFQDDTGAMKVVWFGQPFLARAIPLQSPLYLSGIIEIYQGARQMTNPAWERVSDSRPVHTSRLVPLYSLTKGLTHKQIRFFIETAIKGLKLDDWFDEKFRERHHFMSIIAAIAAIHFPESETVEALARRRLAFDELFFLQISRLFMRERRKALMASQFMDRGLLQSIKMQLPIKLTDDQERAVEEIIRDLSKPYPMQRLLQGEVGSGKTLVAALAAAVVVKAGYQVLYLAPTEVLAHQHYETFHNLFANSGMTIALLTHSKTDISMPSMVDRRAVLKAMSDGSAQVAIGTHALLQEKVKFNKIGLVIVDEQHRFGIKQRIAAQQKSEGLTPHLLSMTATPIPRTLQLAFLGDLDVSTLRTMPYGERAVKTFIFGHQDRRRVEIGIRRRIDKGEQVYVVCPLIDPSDKLGIKSVTAEYKRLRQESFPDVKIGVLHGKLTSREKETILKSFRAGELQMLVATTVIEVGLDIGAATIMVIEDADRFGLAELHQLRGRVGRRGKEGICALFSSYPSTIARSRLEAFANINDAFKLAEQDLKLRGPGDWFGTEQSGFTEFKVADLNDVVLLAEAQEAAREIIEHDPGLVSYEQIRIKIEDLLQKEHHLS</sequence>
<dbReference type="PANTHER" id="PTHR47964">
    <property type="entry name" value="ATP-DEPENDENT DNA HELICASE HOMOLOG RECG, CHLOROPLASTIC"/>
    <property type="match status" value="1"/>
</dbReference>
<dbReference type="Gene3D" id="3.40.50.300">
    <property type="entry name" value="P-loop containing nucleotide triphosphate hydrolases"/>
    <property type="match status" value="2"/>
</dbReference>
<dbReference type="InterPro" id="IPR012340">
    <property type="entry name" value="NA-bd_OB-fold"/>
</dbReference>
<keyword evidence="6" id="KW-0238">DNA-binding</keyword>
<evidence type="ECO:0000256" key="5">
    <source>
        <dbReference type="ARBA" id="ARBA00022840"/>
    </source>
</evidence>
<keyword evidence="3" id="KW-0378">Hydrolase</keyword>
<evidence type="ECO:0000313" key="12">
    <source>
        <dbReference type="Proteomes" id="UP000176846"/>
    </source>
</evidence>
<dbReference type="Proteomes" id="UP000176846">
    <property type="component" value="Unassembled WGS sequence"/>
</dbReference>
<keyword evidence="2" id="KW-0227">DNA damage</keyword>
<dbReference type="EMBL" id="MGEK01000030">
    <property type="protein sequence ID" value="OGL81413.1"/>
    <property type="molecule type" value="Genomic_DNA"/>
</dbReference>
<protein>
    <recommendedName>
        <fullName evidence="8">Probable DNA 3'-5' helicase RecG</fullName>
    </recommendedName>
</protein>
<feature type="domain" description="Helicase C-terminal" evidence="10">
    <location>
        <begin position="475"/>
        <end position="621"/>
    </location>
</feature>
<reference evidence="11 12" key="1">
    <citation type="journal article" date="2016" name="Nat. Commun.">
        <title>Thousands of microbial genomes shed light on interconnected biogeochemical processes in an aquifer system.</title>
        <authorList>
            <person name="Anantharaman K."/>
            <person name="Brown C.T."/>
            <person name="Hug L.A."/>
            <person name="Sharon I."/>
            <person name="Castelle C.J."/>
            <person name="Probst A.J."/>
            <person name="Thomas B.C."/>
            <person name="Singh A."/>
            <person name="Wilkins M.J."/>
            <person name="Karaoz U."/>
            <person name="Brodie E.L."/>
            <person name="Williams K.H."/>
            <person name="Hubbard S.S."/>
            <person name="Banfield J.F."/>
        </authorList>
    </citation>
    <scope>NUCLEOTIDE SEQUENCE [LARGE SCALE GENOMIC DNA]</scope>
</reference>
<comment type="caution">
    <text evidence="11">The sequence shown here is derived from an EMBL/GenBank/DDBJ whole genome shotgun (WGS) entry which is preliminary data.</text>
</comment>
<keyword evidence="7" id="KW-0234">DNA repair</keyword>
<dbReference type="SUPFAM" id="SSF50249">
    <property type="entry name" value="Nucleic acid-binding proteins"/>
    <property type="match status" value="1"/>
</dbReference>
<evidence type="ECO:0000313" key="11">
    <source>
        <dbReference type="EMBL" id="OGL81413.1"/>
    </source>
</evidence>
<evidence type="ECO:0000259" key="10">
    <source>
        <dbReference type="PROSITE" id="PS51194"/>
    </source>
</evidence>
<dbReference type="GO" id="GO:0005524">
    <property type="term" value="F:ATP binding"/>
    <property type="evidence" value="ECO:0007669"/>
    <property type="project" value="UniProtKB-KW"/>
</dbReference>
<dbReference type="GO" id="GO:0003678">
    <property type="term" value="F:DNA helicase activity"/>
    <property type="evidence" value="ECO:0007669"/>
    <property type="project" value="TreeGrafter"/>
</dbReference>
<evidence type="ECO:0000259" key="9">
    <source>
        <dbReference type="PROSITE" id="PS51192"/>
    </source>
</evidence>
<dbReference type="GO" id="GO:0006281">
    <property type="term" value="P:DNA repair"/>
    <property type="evidence" value="ECO:0007669"/>
    <property type="project" value="UniProtKB-KW"/>
</dbReference>
<evidence type="ECO:0000256" key="2">
    <source>
        <dbReference type="ARBA" id="ARBA00022763"/>
    </source>
</evidence>
<dbReference type="SUPFAM" id="SSF52540">
    <property type="entry name" value="P-loop containing nucleoside triphosphate hydrolases"/>
    <property type="match status" value="2"/>
</dbReference>
<dbReference type="PANTHER" id="PTHR47964:SF1">
    <property type="entry name" value="ATP-DEPENDENT DNA HELICASE HOMOLOG RECG, CHLOROPLASTIC"/>
    <property type="match status" value="1"/>
</dbReference>
<dbReference type="AlphaFoldDB" id="A0A1F7USY1"/>
<dbReference type="PROSITE" id="PS51192">
    <property type="entry name" value="HELICASE_ATP_BIND_1"/>
    <property type="match status" value="1"/>
</dbReference>
<evidence type="ECO:0000256" key="6">
    <source>
        <dbReference type="ARBA" id="ARBA00023125"/>
    </source>
</evidence>
<evidence type="ECO:0000256" key="3">
    <source>
        <dbReference type="ARBA" id="ARBA00022801"/>
    </source>
</evidence>
<dbReference type="Pfam" id="PF17191">
    <property type="entry name" value="RecG_wedge"/>
    <property type="match status" value="1"/>
</dbReference>
<evidence type="ECO:0000256" key="1">
    <source>
        <dbReference type="ARBA" id="ARBA00022741"/>
    </source>
</evidence>
<gene>
    <name evidence="11" type="ORF">A2936_00260</name>
</gene>
<dbReference type="GO" id="GO:0016787">
    <property type="term" value="F:hydrolase activity"/>
    <property type="evidence" value="ECO:0007669"/>
    <property type="project" value="UniProtKB-KW"/>
</dbReference>
<keyword evidence="1" id="KW-0547">Nucleotide-binding</keyword>
<evidence type="ECO:0000256" key="4">
    <source>
        <dbReference type="ARBA" id="ARBA00022806"/>
    </source>
</evidence>
<dbReference type="InterPro" id="IPR045562">
    <property type="entry name" value="RecG_dom3_C"/>
</dbReference>
<dbReference type="InterPro" id="IPR027417">
    <property type="entry name" value="P-loop_NTPase"/>
</dbReference>
<dbReference type="NCBIfam" id="NF008168">
    <property type="entry name" value="PRK10917.2-2"/>
    <property type="match status" value="1"/>
</dbReference>
<keyword evidence="5" id="KW-0067">ATP-binding</keyword>
<dbReference type="SMART" id="SM00487">
    <property type="entry name" value="DEXDc"/>
    <property type="match status" value="1"/>
</dbReference>
<dbReference type="InterPro" id="IPR033454">
    <property type="entry name" value="RecG_wedge"/>
</dbReference>
<dbReference type="InterPro" id="IPR001650">
    <property type="entry name" value="Helicase_C-like"/>
</dbReference>
<keyword evidence="4" id="KW-0347">Helicase</keyword>
<proteinExistence type="predicted"/>
<name>A0A1F7USY1_9BACT</name>
<evidence type="ECO:0000256" key="8">
    <source>
        <dbReference type="ARBA" id="ARBA00049819"/>
    </source>
</evidence>
<dbReference type="InterPro" id="IPR011545">
    <property type="entry name" value="DEAD/DEAH_box_helicase_dom"/>
</dbReference>
<dbReference type="Gene3D" id="2.40.50.140">
    <property type="entry name" value="Nucleic acid-binding proteins"/>
    <property type="match status" value="1"/>
</dbReference>
<dbReference type="InterPro" id="IPR014001">
    <property type="entry name" value="Helicase_ATP-bd"/>
</dbReference>
<evidence type="ECO:0000256" key="7">
    <source>
        <dbReference type="ARBA" id="ARBA00023204"/>
    </source>
</evidence>
<dbReference type="PROSITE" id="PS51194">
    <property type="entry name" value="HELICASE_CTER"/>
    <property type="match status" value="1"/>
</dbReference>
<dbReference type="GO" id="GO:0003677">
    <property type="term" value="F:DNA binding"/>
    <property type="evidence" value="ECO:0007669"/>
    <property type="project" value="UniProtKB-KW"/>
</dbReference>
<dbReference type="Pfam" id="PF00270">
    <property type="entry name" value="DEAD"/>
    <property type="match status" value="1"/>
</dbReference>
<dbReference type="Pfam" id="PF19833">
    <property type="entry name" value="RecG_dom3_C"/>
    <property type="match status" value="1"/>
</dbReference>
<accession>A0A1F7USY1</accession>
<dbReference type="Pfam" id="PF00271">
    <property type="entry name" value="Helicase_C"/>
    <property type="match status" value="1"/>
</dbReference>
<dbReference type="SMART" id="SM00490">
    <property type="entry name" value="HELICc"/>
    <property type="match status" value="1"/>
</dbReference>
<dbReference type="InterPro" id="IPR047112">
    <property type="entry name" value="RecG/Mfd"/>
</dbReference>
<dbReference type="CDD" id="cd04488">
    <property type="entry name" value="RecG_wedge_OBF"/>
    <property type="match status" value="1"/>
</dbReference>
<feature type="domain" description="Helicase ATP-binding" evidence="9">
    <location>
        <begin position="273"/>
        <end position="442"/>
    </location>
</feature>